<organism evidence="2 3">
    <name type="scientific">Plasmodium coatneyi</name>
    <dbReference type="NCBI Taxonomy" id="208452"/>
    <lineage>
        <taxon>Eukaryota</taxon>
        <taxon>Sar</taxon>
        <taxon>Alveolata</taxon>
        <taxon>Apicomplexa</taxon>
        <taxon>Aconoidasida</taxon>
        <taxon>Haemosporida</taxon>
        <taxon>Plasmodiidae</taxon>
        <taxon>Plasmodium</taxon>
    </lineage>
</organism>
<dbReference type="InterPro" id="IPR008780">
    <property type="entry name" value="Plasmodium_Vir"/>
</dbReference>
<dbReference type="EMBL" id="CP016250">
    <property type="protein sequence ID" value="ANQ10257.1"/>
    <property type="molecule type" value="Genomic_DNA"/>
</dbReference>
<feature type="region of interest" description="Disordered" evidence="1">
    <location>
        <begin position="289"/>
        <end position="314"/>
    </location>
</feature>
<gene>
    <name evidence="2" type="ORF">PCOAH_00042300</name>
</gene>
<evidence type="ECO:0000313" key="2">
    <source>
        <dbReference type="EMBL" id="ANQ10257.1"/>
    </source>
</evidence>
<protein>
    <submittedName>
        <fullName evidence="2">KIR-like protein</fullName>
    </submittedName>
</protein>
<evidence type="ECO:0000256" key="1">
    <source>
        <dbReference type="SAM" id="MobiDB-lite"/>
    </source>
</evidence>
<reference evidence="3" key="1">
    <citation type="submission" date="2016-06" db="EMBL/GenBank/DDBJ databases">
        <title>First high quality genome sequence of Plasmodium coatneyi using continuous long reads from single molecule, real-time sequencing.</title>
        <authorList>
            <person name="Chien J.-T."/>
            <person name="Pakala S.B."/>
            <person name="Geraldo J.A."/>
            <person name="Lapp S.A."/>
            <person name="Barnwell J.W."/>
            <person name="Kissinger J.C."/>
            <person name="Galinski M.R."/>
            <person name="Humphrey J.C."/>
        </authorList>
    </citation>
    <scope>NUCLEOTIDE SEQUENCE [LARGE SCALE GENOMIC DNA]</scope>
    <source>
        <strain evidence="3">Hackeri</strain>
    </source>
</reference>
<name>A0A1B1E5L3_9APIC</name>
<keyword evidence="3" id="KW-1185">Reference proteome</keyword>
<dbReference type="OrthoDB" id="383226at2759"/>
<feature type="compositionally biased region" description="Polar residues" evidence="1">
    <location>
        <begin position="326"/>
        <end position="345"/>
    </location>
</feature>
<feature type="compositionally biased region" description="Basic and acidic residues" evidence="1">
    <location>
        <begin position="378"/>
        <end position="389"/>
    </location>
</feature>
<sequence>MVGVDTIDPTTFPSYKDYYDNFEKGEKSTAIKCDDQSDCGKEIKKYQLTQRNLTAHLHQTMVALDYIYKTYGSGQKKSLECTAREFFYYWLGDRISKGTGRSANFRTHIGLLCDSINSPSGIGLCKIPRDNPDETTFQHRKIIFDYYNDYNYVKQELQKDDPNCKGKWSSYLDGICAACKAVKDDCAQRERETQSEKAYCEEFEKKYGAYCDAATLPEMQSKLEYLQKNIASEQDATQSTRSQLNDALSKANTSSSLSSAFGTIALMELPLVIFYLYKYKPWSSWFGNHSSGNSTGRRSNRRKRRSAGQNFDVSAEETFTEYSTDNSTIGDLTAENSTTLRSSAYTRPPRRNRRAGAGTNDEAGHRNVGYGRIKKKNTNREKNYKDNIFWKRKKKKE</sequence>
<evidence type="ECO:0000313" key="3">
    <source>
        <dbReference type="Proteomes" id="UP000092716"/>
    </source>
</evidence>
<dbReference type="Pfam" id="PF05795">
    <property type="entry name" value="Plasmodium_Vir"/>
    <property type="match status" value="1"/>
</dbReference>
<feature type="region of interest" description="Disordered" evidence="1">
    <location>
        <begin position="326"/>
        <end position="397"/>
    </location>
</feature>
<dbReference type="Proteomes" id="UP000092716">
    <property type="component" value="Chromosome 12"/>
</dbReference>
<dbReference type="KEGG" id="pcot:PCOAH_00042300"/>
<proteinExistence type="predicted"/>
<dbReference type="RefSeq" id="XP_019916952.1">
    <property type="nucleotide sequence ID" value="XM_020061014.1"/>
</dbReference>
<dbReference type="GeneID" id="30910961"/>
<dbReference type="VEuPathDB" id="PlasmoDB:PCOAH_00042300"/>
<dbReference type="AlphaFoldDB" id="A0A1B1E5L3"/>
<accession>A0A1B1E5L3</accession>